<evidence type="ECO:0000313" key="1">
    <source>
        <dbReference type="EMBL" id="KAB0639605.1"/>
    </source>
</evidence>
<sequence>MRKIIFLVLSVVGFFAWAGVAKSEPVERDSVADCHLSFLSPSGLEYIELEGAIVFGKDECYLPFKYTGAVRSKMPGRIPSMPEDWRAMTDFSLTVEGIPFRESLNKIESNEGEGRGLFKLVAKEHTLLPGGDLYVLKYVAVTPTASMVKLRETRRLILVAGNNFRSVSYYLYSGGKPSAMEAKREKAMRDLFASFHFD</sequence>
<accession>A0A6L3N323</accession>
<dbReference type="RefSeq" id="WP_150998707.1">
    <property type="nucleotide sequence ID" value="NZ_CABVPM010000009.1"/>
</dbReference>
<gene>
    <name evidence="1" type="ORF">F7R25_08370</name>
</gene>
<comment type="caution">
    <text evidence="1">The sequence shown here is derived from an EMBL/GenBank/DDBJ whole genome shotgun (WGS) entry which is preliminary data.</text>
</comment>
<evidence type="ECO:0000313" key="2">
    <source>
        <dbReference type="Proteomes" id="UP000473470"/>
    </source>
</evidence>
<organism evidence="1 2">
    <name type="scientific">Burkholderia stagnalis</name>
    <dbReference type="NCBI Taxonomy" id="1503054"/>
    <lineage>
        <taxon>Bacteria</taxon>
        <taxon>Pseudomonadati</taxon>
        <taxon>Pseudomonadota</taxon>
        <taxon>Betaproteobacteria</taxon>
        <taxon>Burkholderiales</taxon>
        <taxon>Burkholderiaceae</taxon>
        <taxon>Burkholderia</taxon>
        <taxon>Burkholderia cepacia complex</taxon>
    </lineage>
</organism>
<dbReference type="AlphaFoldDB" id="A0A6L3N323"/>
<reference evidence="1 2" key="1">
    <citation type="submission" date="2019-09" db="EMBL/GenBank/DDBJ databases">
        <title>Draft genome sequences of 48 bacterial type strains from the CCUG.</title>
        <authorList>
            <person name="Tunovic T."/>
            <person name="Pineiro-Iglesias B."/>
            <person name="Unosson C."/>
            <person name="Inganas E."/>
            <person name="Ohlen M."/>
            <person name="Cardew S."/>
            <person name="Jensie-Markopoulos S."/>
            <person name="Salva-Serra F."/>
            <person name="Jaen-Luchoro D."/>
            <person name="Karlsson R."/>
            <person name="Svensson-Stadler L."/>
            <person name="Chun J."/>
            <person name="Moore E."/>
        </authorList>
    </citation>
    <scope>NUCLEOTIDE SEQUENCE [LARGE SCALE GENOMIC DNA]</scope>
    <source>
        <strain evidence="1 2">CCUG 65686</strain>
    </source>
</reference>
<name>A0A6L3N323_9BURK</name>
<protein>
    <submittedName>
        <fullName evidence="1">Uncharacterized protein</fullName>
    </submittedName>
</protein>
<proteinExistence type="predicted"/>
<dbReference type="EMBL" id="VZOK01000009">
    <property type="protein sequence ID" value="KAB0639605.1"/>
    <property type="molecule type" value="Genomic_DNA"/>
</dbReference>
<dbReference type="Proteomes" id="UP000473470">
    <property type="component" value="Unassembled WGS sequence"/>
</dbReference>